<sequence length="101" mass="10989">MNINKGAKMTIAAMIYAKTGISKNEYLKLRGFDFNALSNGYVSKKMMAVLDADGIDWRNADDAKISGGRCGVMFHVKSGLVQAPGQKPVSVDEYLEQKNGV</sequence>
<gene>
    <name evidence="1" type="ORF">NYG85_11210</name>
</gene>
<reference evidence="1" key="1">
    <citation type="submission" date="2022-08" db="EMBL/GenBank/DDBJ databases">
        <authorList>
            <person name="Wang H."/>
        </authorList>
    </citation>
    <scope>NUCLEOTIDE SEQUENCE</scope>
    <source>
        <strain evidence="1">PS10</strain>
    </source>
</reference>
<keyword evidence="2" id="KW-1185">Reference proteome</keyword>
<name>A0ABT7HSM2_9BACT</name>
<reference evidence="1" key="2">
    <citation type="journal article" date="2023" name="Microorganisms">
        <title>Isolation and Genomic Characteristics of Cat-Borne Campylobacter felis sp. nov. and Sheep-Borne Campylobacter ovis sp. nov.</title>
        <authorList>
            <person name="Wang H."/>
            <person name="Li Y."/>
            <person name="Gu Y."/>
            <person name="Zhou G."/>
            <person name="Chen X."/>
            <person name="Zhang X."/>
            <person name="Shao Z."/>
            <person name="Zhang J."/>
            <person name="Zhang M."/>
        </authorList>
    </citation>
    <scope>NUCLEOTIDE SEQUENCE</scope>
    <source>
        <strain evidence="1">PS10</strain>
    </source>
</reference>
<accession>A0ABT7HSM2</accession>
<comment type="caution">
    <text evidence="1">The sequence shown here is derived from an EMBL/GenBank/DDBJ whole genome shotgun (WGS) entry which is preliminary data.</text>
</comment>
<evidence type="ECO:0000313" key="2">
    <source>
        <dbReference type="Proteomes" id="UP001173801"/>
    </source>
</evidence>
<proteinExistence type="predicted"/>
<protein>
    <submittedName>
        <fullName evidence="1">Uncharacterized protein</fullName>
    </submittedName>
</protein>
<dbReference type="EMBL" id="JANURM010000027">
    <property type="protein sequence ID" value="MDL0089924.1"/>
    <property type="molecule type" value="Genomic_DNA"/>
</dbReference>
<dbReference type="RefSeq" id="WP_284938689.1">
    <property type="nucleotide sequence ID" value="NZ_JANURM010000027.1"/>
</dbReference>
<dbReference type="Proteomes" id="UP001173801">
    <property type="component" value="Unassembled WGS sequence"/>
</dbReference>
<evidence type="ECO:0000313" key="1">
    <source>
        <dbReference type="EMBL" id="MDL0089924.1"/>
    </source>
</evidence>
<organism evidence="1 2">
    <name type="scientific">Campylobacter gastrosuis</name>
    <dbReference type="NCBI Taxonomy" id="2974576"/>
    <lineage>
        <taxon>Bacteria</taxon>
        <taxon>Pseudomonadati</taxon>
        <taxon>Campylobacterota</taxon>
        <taxon>Epsilonproteobacteria</taxon>
        <taxon>Campylobacterales</taxon>
        <taxon>Campylobacteraceae</taxon>
        <taxon>Campylobacter</taxon>
    </lineage>
</organism>